<dbReference type="AlphaFoldDB" id="A0A1Y2AL97"/>
<gene>
    <name evidence="2" type="ORF">BCR33DRAFT_796727</name>
</gene>
<protein>
    <submittedName>
        <fullName evidence="2">Uncharacterized protein</fullName>
    </submittedName>
</protein>
<sequence length="218" mass="23192">MSEPPPPSNSSTPKNDSSEARPSLADDLSALKLRGAVKNNPLFRKFESDNQNRLNKDTNKVTLFANEARVNTGRISSVKESVASVGAQQQPLSPKPVVSPSPTVKSNPFKLADNRRLSLRELQCPETSFQQTNNEQIGPDSSMLLLDTSTSLPHFMNDGIDVSFIAPDALPSASPLDSSRSEILDSTGQDCSGLVVIQDSVSAETKLVGLLGGAAASE</sequence>
<reference evidence="2 3" key="1">
    <citation type="submission" date="2016-07" db="EMBL/GenBank/DDBJ databases">
        <title>Pervasive Adenine N6-methylation of Active Genes in Fungi.</title>
        <authorList>
            <consortium name="DOE Joint Genome Institute"/>
            <person name="Mondo S.J."/>
            <person name="Dannebaum R.O."/>
            <person name="Kuo R.C."/>
            <person name="Labutti K."/>
            <person name="Haridas S."/>
            <person name="Kuo A."/>
            <person name="Salamov A."/>
            <person name="Ahrendt S.R."/>
            <person name="Lipzen A."/>
            <person name="Sullivan W."/>
            <person name="Andreopoulos W.B."/>
            <person name="Clum A."/>
            <person name="Lindquist E."/>
            <person name="Daum C."/>
            <person name="Ramamoorthy G.K."/>
            <person name="Gryganskyi A."/>
            <person name="Culley D."/>
            <person name="Magnuson J.K."/>
            <person name="James T.Y."/>
            <person name="O'Malley M.A."/>
            <person name="Stajich J.E."/>
            <person name="Spatafora J.W."/>
            <person name="Visel A."/>
            <person name="Grigoriev I.V."/>
        </authorList>
    </citation>
    <scope>NUCLEOTIDE SEQUENCE [LARGE SCALE GENOMIC DNA]</scope>
    <source>
        <strain evidence="2 3">JEL800</strain>
    </source>
</reference>
<keyword evidence="3" id="KW-1185">Reference proteome</keyword>
<evidence type="ECO:0000313" key="3">
    <source>
        <dbReference type="Proteomes" id="UP000193642"/>
    </source>
</evidence>
<accession>A0A1Y2AL97</accession>
<evidence type="ECO:0000256" key="1">
    <source>
        <dbReference type="SAM" id="MobiDB-lite"/>
    </source>
</evidence>
<dbReference type="EMBL" id="MCGO01000167">
    <property type="protein sequence ID" value="ORY22997.1"/>
    <property type="molecule type" value="Genomic_DNA"/>
</dbReference>
<organism evidence="2 3">
    <name type="scientific">Rhizoclosmatium globosum</name>
    <dbReference type="NCBI Taxonomy" id="329046"/>
    <lineage>
        <taxon>Eukaryota</taxon>
        <taxon>Fungi</taxon>
        <taxon>Fungi incertae sedis</taxon>
        <taxon>Chytridiomycota</taxon>
        <taxon>Chytridiomycota incertae sedis</taxon>
        <taxon>Chytridiomycetes</taxon>
        <taxon>Chytridiales</taxon>
        <taxon>Chytriomycetaceae</taxon>
        <taxon>Rhizoclosmatium</taxon>
    </lineage>
</organism>
<name>A0A1Y2AL97_9FUNG</name>
<evidence type="ECO:0000313" key="2">
    <source>
        <dbReference type="EMBL" id="ORY22997.1"/>
    </source>
</evidence>
<feature type="region of interest" description="Disordered" evidence="1">
    <location>
        <begin position="1"/>
        <end position="27"/>
    </location>
</feature>
<proteinExistence type="predicted"/>
<dbReference type="Proteomes" id="UP000193642">
    <property type="component" value="Unassembled WGS sequence"/>
</dbReference>
<comment type="caution">
    <text evidence="2">The sequence shown here is derived from an EMBL/GenBank/DDBJ whole genome shotgun (WGS) entry which is preliminary data.</text>
</comment>
<feature type="region of interest" description="Disordered" evidence="1">
    <location>
        <begin position="84"/>
        <end position="109"/>
    </location>
</feature>